<dbReference type="InterPro" id="IPR012336">
    <property type="entry name" value="Thioredoxin-like_fold"/>
</dbReference>
<feature type="chain" id="PRO_5004191501" evidence="6">
    <location>
        <begin position="24"/>
        <end position="335"/>
    </location>
</feature>
<evidence type="ECO:0000256" key="6">
    <source>
        <dbReference type="SAM" id="SignalP"/>
    </source>
</evidence>
<keyword evidence="4" id="KW-1015">Disulfide bond</keyword>
<dbReference type="PANTHER" id="PTHR13887:SF14">
    <property type="entry name" value="DISULFIDE BOND FORMATION PROTEIN D"/>
    <property type="match status" value="1"/>
</dbReference>
<keyword evidence="3" id="KW-0560">Oxidoreductase</keyword>
<dbReference type="InterPro" id="IPR036249">
    <property type="entry name" value="Thioredoxin-like_sf"/>
</dbReference>
<gene>
    <name evidence="8" type="ordered locus">Dgeo_0747</name>
</gene>
<dbReference type="EMBL" id="CP000359">
    <property type="protein sequence ID" value="ABF45049.1"/>
    <property type="molecule type" value="Genomic_DNA"/>
</dbReference>
<keyword evidence="9" id="KW-1185">Reference proteome</keyword>
<feature type="signal peptide" evidence="6">
    <location>
        <begin position="1"/>
        <end position="23"/>
    </location>
</feature>
<evidence type="ECO:0000313" key="8">
    <source>
        <dbReference type="EMBL" id="ABF45049.1"/>
    </source>
</evidence>
<comment type="similarity">
    <text evidence="1">Belongs to the thioredoxin family. DsbA subfamily.</text>
</comment>
<feature type="domain" description="Thioredoxin-like fold" evidence="7">
    <location>
        <begin position="155"/>
        <end position="311"/>
    </location>
</feature>
<evidence type="ECO:0000259" key="7">
    <source>
        <dbReference type="Pfam" id="PF13462"/>
    </source>
</evidence>
<dbReference type="PANTHER" id="PTHR13887">
    <property type="entry name" value="GLUTATHIONE S-TRANSFERASE KAPPA"/>
    <property type="match status" value="1"/>
</dbReference>
<dbReference type="Gene3D" id="3.40.30.10">
    <property type="entry name" value="Glutaredoxin"/>
    <property type="match status" value="1"/>
</dbReference>
<accession>Q1J0D5</accession>
<evidence type="ECO:0000313" key="9">
    <source>
        <dbReference type="Proteomes" id="UP000002431"/>
    </source>
</evidence>
<evidence type="ECO:0000256" key="1">
    <source>
        <dbReference type="ARBA" id="ARBA00005791"/>
    </source>
</evidence>
<dbReference type="CDD" id="cd02972">
    <property type="entry name" value="DsbA_family"/>
    <property type="match status" value="1"/>
</dbReference>
<organism evidence="8 9">
    <name type="scientific">Deinococcus geothermalis (strain DSM 11300 / CIP 105573 / AG-3a)</name>
    <dbReference type="NCBI Taxonomy" id="319795"/>
    <lineage>
        <taxon>Bacteria</taxon>
        <taxon>Thermotogati</taxon>
        <taxon>Deinococcota</taxon>
        <taxon>Deinococci</taxon>
        <taxon>Deinococcales</taxon>
        <taxon>Deinococcaceae</taxon>
        <taxon>Deinococcus</taxon>
    </lineage>
</organism>
<dbReference type="GO" id="GO:0016491">
    <property type="term" value="F:oxidoreductase activity"/>
    <property type="evidence" value="ECO:0007669"/>
    <property type="project" value="UniProtKB-KW"/>
</dbReference>
<evidence type="ECO:0000256" key="4">
    <source>
        <dbReference type="ARBA" id="ARBA00023157"/>
    </source>
</evidence>
<evidence type="ECO:0000256" key="5">
    <source>
        <dbReference type="ARBA" id="ARBA00023284"/>
    </source>
</evidence>
<keyword evidence="2 6" id="KW-0732">Signal</keyword>
<reference evidence="8" key="1">
    <citation type="submission" date="2006-04" db="EMBL/GenBank/DDBJ databases">
        <title>Complete sequence of chromosome of Deinococcus geothermalis DSM 11300.</title>
        <authorList>
            <consortium name="US DOE Joint Genome Institute"/>
            <person name="Copeland A."/>
            <person name="Lucas S."/>
            <person name="Lapidus A."/>
            <person name="Barry K."/>
            <person name="Detter J.C."/>
            <person name="Glavina del Rio T."/>
            <person name="Hammon N."/>
            <person name="Israni S."/>
            <person name="Dalin E."/>
            <person name="Tice H."/>
            <person name="Pitluck S."/>
            <person name="Brettin T."/>
            <person name="Bruce D."/>
            <person name="Han C."/>
            <person name="Tapia R."/>
            <person name="Saunders E."/>
            <person name="Gilna P."/>
            <person name="Schmutz J."/>
            <person name="Larimer F."/>
            <person name="Land M."/>
            <person name="Hauser L."/>
            <person name="Kyrpides N."/>
            <person name="Kim E."/>
            <person name="Daly M.J."/>
            <person name="Fredrickson J.K."/>
            <person name="Makarova K.S."/>
            <person name="Gaidamakova E.K."/>
            <person name="Zhai M."/>
            <person name="Richardson P."/>
        </authorList>
    </citation>
    <scope>NUCLEOTIDE SEQUENCE</scope>
    <source>
        <strain evidence="8">DSM 11300</strain>
    </source>
</reference>
<dbReference type="HOGENOM" id="CLU_072526_0_0_0"/>
<evidence type="ECO:0000256" key="3">
    <source>
        <dbReference type="ARBA" id="ARBA00023002"/>
    </source>
</evidence>
<protein>
    <submittedName>
        <fullName evidence="8">DSBA oxidoreductase</fullName>
    </submittedName>
</protein>
<name>Q1J0D5_DEIGD</name>
<dbReference type="Proteomes" id="UP000002431">
    <property type="component" value="Chromosome"/>
</dbReference>
<dbReference type="RefSeq" id="WP_011529890.1">
    <property type="nucleotide sequence ID" value="NC_008025.1"/>
</dbReference>
<dbReference type="STRING" id="319795.Dgeo_0747"/>
<sequence length="335" mass="35324">MNRVIGLVAGALLAANLGSQASAQLLATPAATAAQPLLAGFRVSGSTLTRGTTTLTLDTAGGRVVGVLVQADNPQDVARALVAAWGGPEQNVAAVAQALGRDDLQREARGAQGLRDDSEGTLLRVKLNGTGGAQRWTAYTALLIFPDRAFPATANVQGSAQAPNVLRIFSDFQCPYCKELWDTAHPKWAAQPNVYRVMHYHFPLSFHKNAEPAAIASECAAEQGKFWPYADLLFRHTAEWTGLPSASAKFSEYAQAAGLNVAAFQTCLTSAAPKAVVRAQQAAGLKLGVQGTPTVYLNGVQLRNYSDENELAAVRAVTAASPGAVEVIAARLKRF</sequence>
<keyword evidence="5" id="KW-0676">Redox-active center</keyword>
<dbReference type="SUPFAM" id="SSF52833">
    <property type="entry name" value="Thioredoxin-like"/>
    <property type="match status" value="1"/>
</dbReference>
<dbReference type="AlphaFoldDB" id="Q1J0D5"/>
<dbReference type="eggNOG" id="COG1651">
    <property type="taxonomic scope" value="Bacteria"/>
</dbReference>
<dbReference type="Pfam" id="PF13462">
    <property type="entry name" value="Thioredoxin_4"/>
    <property type="match status" value="1"/>
</dbReference>
<evidence type="ECO:0000256" key="2">
    <source>
        <dbReference type="ARBA" id="ARBA00022729"/>
    </source>
</evidence>
<dbReference type="KEGG" id="dge:Dgeo_0747"/>
<proteinExistence type="inferred from homology"/>